<feature type="region of interest" description="Disordered" evidence="1">
    <location>
        <begin position="1"/>
        <end position="25"/>
    </location>
</feature>
<reference evidence="2 3" key="1">
    <citation type="journal article" date="2023" name="Genes (Basel)">
        <title>Chromosome-Level Genome Assembly and Circadian Gene Repertoire of the Patagonia Blennie Eleginops maclovinus-The Closest Ancestral Proxy of Antarctic Cryonotothenioids.</title>
        <authorList>
            <person name="Cheng C.C."/>
            <person name="Rivera-Colon A.G."/>
            <person name="Minhas B.F."/>
            <person name="Wilson L."/>
            <person name="Rayamajhi N."/>
            <person name="Vargas-Chacoff L."/>
            <person name="Catchen J.M."/>
        </authorList>
    </citation>
    <scope>NUCLEOTIDE SEQUENCE [LARGE SCALE GENOMIC DNA]</scope>
    <source>
        <strain evidence="2">JMC-PN-2008</strain>
    </source>
</reference>
<gene>
    <name evidence="2" type="ORF">PBY51_023032</name>
</gene>
<dbReference type="AlphaFoldDB" id="A0AAN7X244"/>
<proteinExistence type="predicted"/>
<organism evidence="2 3">
    <name type="scientific">Eleginops maclovinus</name>
    <name type="common">Patagonian blennie</name>
    <name type="synonym">Eleginus maclovinus</name>
    <dbReference type="NCBI Taxonomy" id="56733"/>
    <lineage>
        <taxon>Eukaryota</taxon>
        <taxon>Metazoa</taxon>
        <taxon>Chordata</taxon>
        <taxon>Craniata</taxon>
        <taxon>Vertebrata</taxon>
        <taxon>Euteleostomi</taxon>
        <taxon>Actinopterygii</taxon>
        <taxon>Neopterygii</taxon>
        <taxon>Teleostei</taxon>
        <taxon>Neoteleostei</taxon>
        <taxon>Acanthomorphata</taxon>
        <taxon>Eupercaria</taxon>
        <taxon>Perciformes</taxon>
        <taxon>Notothenioidei</taxon>
        <taxon>Eleginopidae</taxon>
        <taxon>Eleginops</taxon>
    </lineage>
</organism>
<evidence type="ECO:0000256" key="1">
    <source>
        <dbReference type="SAM" id="MobiDB-lite"/>
    </source>
</evidence>
<dbReference type="Proteomes" id="UP001346869">
    <property type="component" value="Unassembled WGS sequence"/>
</dbReference>
<name>A0AAN7X244_ELEMC</name>
<comment type="caution">
    <text evidence="2">The sequence shown here is derived from an EMBL/GenBank/DDBJ whole genome shotgun (WGS) entry which is preliminary data.</text>
</comment>
<evidence type="ECO:0000313" key="3">
    <source>
        <dbReference type="Proteomes" id="UP001346869"/>
    </source>
</evidence>
<sequence length="68" mass="7480">MLPHNPASETERCKRGSLMGRQRVHKAESSCSLTRNTESCWRAGLKYHLSGAGCERHRNSGLPVGSVT</sequence>
<keyword evidence="3" id="KW-1185">Reference proteome</keyword>
<accession>A0AAN7X244</accession>
<reference evidence="2 3" key="2">
    <citation type="journal article" date="2023" name="Mol. Biol. Evol.">
        <title>Genomics of Secondarily Temperate Adaptation in the Only Non-Antarctic Icefish.</title>
        <authorList>
            <person name="Rivera-Colon A.G."/>
            <person name="Rayamajhi N."/>
            <person name="Minhas B.F."/>
            <person name="Madrigal G."/>
            <person name="Bilyk K.T."/>
            <person name="Yoon V."/>
            <person name="Hune M."/>
            <person name="Gregory S."/>
            <person name="Cheng C.H.C."/>
            <person name="Catchen J.M."/>
        </authorList>
    </citation>
    <scope>NUCLEOTIDE SEQUENCE [LARGE SCALE GENOMIC DNA]</scope>
    <source>
        <strain evidence="2">JMC-PN-2008</strain>
    </source>
</reference>
<evidence type="ECO:0000313" key="2">
    <source>
        <dbReference type="EMBL" id="KAK5851485.1"/>
    </source>
</evidence>
<protein>
    <submittedName>
        <fullName evidence="2">Uncharacterized protein</fullName>
    </submittedName>
</protein>
<dbReference type="EMBL" id="JAUZQC010000021">
    <property type="protein sequence ID" value="KAK5851485.1"/>
    <property type="molecule type" value="Genomic_DNA"/>
</dbReference>